<dbReference type="PANTHER" id="PTHR32071:SF120">
    <property type="entry name" value="TRANSCRIPTIONAL REGULATOR-RELATED"/>
    <property type="match status" value="1"/>
</dbReference>
<dbReference type="InterPro" id="IPR058031">
    <property type="entry name" value="AAA_lid_NorR"/>
</dbReference>
<dbReference type="EMBL" id="CAKLCM010000002">
    <property type="protein sequence ID" value="CAH0526803.1"/>
    <property type="molecule type" value="Genomic_DNA"/>
</dbReference>
<dbReference type="InterPro" id="IPR002197">
    <property type="entry name" value="HTH_Fis"/>
</dbReference>
<dbReference type="PANTHER" id="PTHR32071">
    <property type="entry name" value="TRANSCRIPTIONAL REGULATORY PROTEIN"/>
    <property type="match status" value="1"/>
</dbReference>
<keyword evidence="2" id="KW-0067">ATP-binding</keyword>
<organism evidence="6 7">
    <name type="scientific">Vibrio hippocampi</name>
    <dbReference type="NCBI Taxonomy" id="654686"/>
    <lineage>
        <taxon>Bacteria</taxon>
        <taxon>Pseudomonadati</taxon>
        <taxon>Pseudomonadota</taxon>
        <taxon>Gammaproteobacteria</taxon>
        <taxon>Vibrionales</taxon>
        <taxon>Vibrionaceae</taxon>
        <taxon>Vibrio</taxon>
    </lineage>
</organism>
<evidence type="ECO:0000256" key="4">
    <source>
        <dbReference type="ARBA" id="ARBA00023163"/>
    </source>
</evidence>
<name>A0ABN8DIH1_9VIBR</name>
<dbReference type="CDD" id="cd00009">
    <property type="entry name" value="AAA"/>
    <property type="match status" value="1"/>
</dbReference>
<dbReference type="SUPFAM" id="SSF52172">
    <property type="entry name" value="CheY-like"/>
    <property type="match status" value="1"/>
</dbReference>
<dbReference type="Pfam" id="PF25601">
    <property type="entry name" value="AAA_lid_14"/>
    <property type="match status" value="1"/>
</dbReference>
<accession>A0ABN8DIH1</accession>
<gene>
    <name evidence="6" type="primary">zraR</name>
    <name evidence="6" type="ORF">VHP8226_02179</name>
</gene>
<dbReference type="Pfam" id="PF20161">
    <property type="entry name" value="VpsR"/>
    <property type="match status" value="1"/>
</dbReference>
<dbReference type="InterPro" id="IPR027417">
    <property type="entry name" value="P-loop_NTPase"/>
</dbReference>
<dbReference type="PROSITE" id="PS50045">
    <property type="entry name" value="SIGMA54_INTERACT_4"/>
    <property type="match status" value="1"/>
</dbReference>
<dbReference type="Gene3D" id="1.10.10.60">
    <property type="entry name" value="Homeodomain-like"/>
    <property type="match status" value="1"/>
</dbReference>
<comment type="caution">
    <text evidence="6">The sequence shown here is derived from an EMBL/GenBank/DDBJ whole genome shotgun (WGS) entry which is preliminary data.</text>
</comment>
<protein>
    <submittedName>
        <fullName evidence="6">Transcriptional regulatory protein ZraR</fullName>
    </submittedName>
</protein>
<dbReference type="SUPFAM" id="SSF46689">
    <property type="entry name" value="Homeodomain-like"/>
    <property type="match status" value="1"/>
</dbReference>
<proteinExistence type="predicted"/>
<evidence type="ECO:0000256" key="2">
    <source>
        <dbReference type="ARBA" id="ARBA00022840"/>
    </source>
</evidence>
<keyword evidence="7" id="KW-1185">Reference proteome</keyword>
<dbReference type="InterPro" id="IPR011006">
    <property type="entry name" value="CheY-like_superfamily"/>
</dbReference>
<dbReference type="InterPro" id="IPR045343">
    <property type="entry name" value="VpsR"/>
</dbReference>
<reference evidence="6" key="1">
    <citation type="submission" date="2021-12" db="EMBL/GenBank/DDBJ databases">
        <authorList>
            <person name="Rodrigo-Torres L."/>
            <person name="Arahal R. D."/>
            <person name="Lucena T."/>
        </authorList>
    </citation>
    <scope>NUCLEOTIDE SEQUENCE</scope>
    <source>
        <strain evidence="6">CECT 8226</strain>
    </source>
</reference>
<dbReference type="Pfam" id="PF00158">
    <property type="entry name" value="Sigma54_activat"/>
    <property type="match status" value="1"/>
</dbReference>
<dbReference type="SUPFAM" id="SSF52540">
    <property type="entry name" value="P-loop containing nucleoside triphosphate hydrolases"/>
    <property type="match status" value="1"/>
</dbReference>
<dbReference type="Pfam" id="PF02954">
    <property type="entry name" value="HTH_8"/>
    <property type="match status" value="1"/>
</dbReference>
<dbReference type="Proteomes" id="UP000838160">
    <property type="component" value="Unassembled WGS sequence"/>
</dbReference>
<evidence type="ECO:0000259" key="5">
    <source>
        <dbReference type="PROSITE" id="PS50045"/>
    </source>
</evidence>
<keyword evidence="4" id="KW-0804">Transcription</keyword>
<evidence type="ECO:0000256" key="1">
    <source>
        <dbReference type="ARBA" id="ARBA00022741"/>
    </source>
</evidence>
<dbReference type="Gene3D" id="3.40.50.300">
    <property type="entry name" value="P-loop containing nucleotide triphosphate hydrolases"/>
    <property type="match status" value="1"/>
</dbReference>
<feature type="domain" description="Sigma-54 factor interaction" evidence="5">
    <location>
        <begin position="146"/>
        <end position="366"/>
    </location>
</feature>
<sequence length="442" mass="49488">MGVDFRMDSIPGSLVVVGGTYEPWLSVLEQGGWRCSQCSDLRKADAFFSDIGPCIGVVDLTRDDFSLNGIAKLVSSHKQVRWIAFIRESQLSSDTICQFIVNFCIDFFTTPVPDARLVSTIGHQLGMLKLEQRVWPNSHNESELGIVGHSLPIRRLRDQIKRIGPTDVSIMIHGEVGAGKESVAKAVHKSSSRAQKPFIAINCRAFSNARFENEFFGMHDPDKVSLLEQASGGTILLNDIFTLPMPQQLNLLKFYQDGQIETAKGIREFDVRLLAADSSDIEKALGDGKFNDELFHCINVLRINVPSLRERATDIAPLVNYYIGQFAKEFNSPVKTVDEEAIKALSYYHWPGNVKELINQIKRAVLMSESEELSSSHFELPGTFSSKRSLKSIRERSERDALILVLDSYNGQVTQAAKELGISRATMYRLLNKHSLIAEETF</sequence>
<dbReference type="PRINTS" id="PR01590">
    <property type="entry name" value="HTHFIS"/>
</dbReference>
<evidence type="ECO:0000313" key="7">
    <source>
        <dbReference type="Proteomes" id="UP000838160"/>
    </source>
</evidence>
<dbReference type="InterPro" id="IPR002078">
    <property type="entry name" value="Sigma_54_int"/>
</dbReference>
<evidence type="ECO:0000313" key="6">
    <source>
        <dbReference type="EMBL" id="CAH0526803.1"/>
    </source>
</evidence>
<dbReference type="InterPro" id="IPR009057">
    <property type="entry name" value="Homeodomain-like_sf"/>
</dbReference>
<evidence type="ECO:0000256" key="3">
    <source>
        <dbReference type="ARBA" id="ARBA00023015"/>
    </source>
</evidence>
<keyword evidence="3" id="KW-0805">Transcription regulation</keyword>
<dbReference type="RefSeq" id="WP_237485046.1">
    <property type="nucleotide sequence ID" value="NZ_CAKLCM010000002.1"/>
</dbReference>
<keyword evidence="1" id="KW-0547">Nucleotide-binding</keyword>
<dbReference type="Gene3D" id="1.10.8.60">
    <property type="match status" value="1"/>
</dbReference>